<reference evidence="1" key="2">
    <citation type="submission" date="2022-05" db="EMBL/GenBank/DDBJ databases">
        <authorList>
            <person name="Proctor A.L."/>
            <person name="Phillips G.J."/>
            <person name="Wannemuehler M.J."/>
        </authorList>
    </citation>
    <scope>NUCLEOTIDE SEQUENCE</scope>
    <source>
        <strain evidence="1">ASF457</strain>
    </source>
</reference>
<sequence length="219" mass="26173">MLKYLLILLLLPSYLYAVDCGDGYEWRAKVTVKNFHEYEECMSEAEIKEGKMFTNKTSISDVHNTYFVSHKQQDECIQLNEYLAEDNEISTGKSFSELIKIKFDKTKAKYDKKEQRYVMEVKSKNTFQQIIFYPNKTIKEAFKLYNKNVYKLFGGVPDNNTQLIRSWYEPFDFYSCFWYEKNKLFEVDGPNDYRVDRMYMEDKTGVYVYQQDCSANDLL</sequence>
<reference evidence="1" key="1">
    <citation type="journal article" date="2014" name="Genome Announc.">
        <title>Draft genome sequences of the altered schaedler flora, a defined bacterial community from gnotobiotic mice.</title>
        <authorList>
            <person name="Wannemuehler M.J."/>
            <person name="Overstreet A.M."/>
            <person name="Ward D.V."/>
            <person name="Phillips G.J."/>
        </authorList>
    </citation>
    <scope>NUCLEOTIDE SEQUENCE</scope>
    <source>
        <strain evidence="1">ASF457</strain>
    </source>
</reference>
<name>V2Q8S9_9BACT</name>
<accession>V2Q8S9</accession>
<dbReference type="EMBL" id="CP097562">
    <property type="protein sequence ID" value="USF25049.1"/>
    <property type="molecule type" value="Genomic_DNA"/>
</dbReference>
<proteinExistence type="predicted"/>
<organism evidence="1 2">
    <name type="scientific">Mucispirillum schaedleri ASF457</name>
    <dbReference type="NCBI Taxonomy" id="1379858"/>
    <lineage>
        <taxon>Bacteria</taxon>
        <taxon>Pseudomonadati</taxon>
        <taxon>Deferribacterota</taxon>
        <taxon>Deferribacteres</taxon>
        <taxon>Deferribacterales</taxon>
        <taxon>Mucispirillaceae</taxon>
        <taxon>Mucispirillum</taxon>
    </lineage>
</organism>
<gene>
    <name evidence="1" type="ORF">N508_002144</name>
</gene>
<dbReference type="AlphaFoldDB" id="V2Q8S9"/>
<dbReference type="KEGG" id="msch:N508_002144"/>
<dbReference type="RefSeq" id="WP_023275691.1">
    <property type="nucleotide sequence ID" value="NZ_CP097562.1"/>
</dbReference>
<evidence type="ECO:0000313" key="1">
    <source>
        <dbReference type="EMBL" id="USF25049.1"/>
    </source>
</evidence>
<keyword evidence="2" id="KW-1185">Reference proteome</keyword>
<protein>
    <submittedName>
        <fullName evidence="1">Uncharacterized protein</fullName>
    </submittedName>
</protein>
<reference evidence="1" key="3">
    <citation type="submission" date="2022-06" db="EMBL/GenBank/DDBJ databases">
        <title>Resources to Facilitate Use of the Altered Schaedler Flora (ASF) Mouse Model to Study Microbiome Function.</title>
        <authorList>
            <person name="Proctor A."/>
            <person name="Parvinroo S."/>
            <person name="Richie T."/>
            <person name="Jia X."/>
            <person name="Lee S.T.M."/>
            <person name="Karp P.D."/>
            <person name="Paley S."/>
            <person name="Kostic A.D."/>
            <person name="Pierre J.F."/>
            <person name="Wannemuehler M.J."/>
            <person name="Phillips G.J."/>
        </authorList>
    </citation>
    <scope>NUCLEOTIDE SEQUENCE</scope>
    <source>
        <strain evidence="1">ASF457</strain>
    </source>
</reference>
<evidence type="ECO:0000313" key="2">
    <source>
        <dbReference type="Proteomes" id="UP000017429"/>
    </source>
</evidence>
<dbReference type="Proteomes" id="UP000017429">
    <property type="component" value="Chromosome"/>
</dbReference>